<feature type="signal peptide" evidence="10">
    <location>
        <begin position="1"/>
        <end position="29"/>
    </location>
</feature>
<dbReference type="Pfam" id="PF16656">
    <property type="entry name" value="Pur_ac_phosph_N"/>
    <property type="match status" value="1"/>
</dbReference>
<dbReference type="EMBL" id="RXIC02000022">
    <property type="protein sequence ID" value="KAB1216264.1"/>
    <property type="molecule type" value="Genomic_DNA"/>
</dbReference>
<evidence type="ECO:0000259" key="12">
    <source>
        <dbReference type="Pfam" id="PF14008"/>
    </source>
</evidence>
<dbReference type="InterPro" id="IPR008963">
    <property type="entry name" value="Purple_acid_Pase-like_N"/>
</dbReference>
<evidence type="ECO:0000259" key="11">
    <source>
        <dbReference type="Pfam" id="PF00149"/>
    </source>
</evidence>
<dbReference type="InterPro" id="IPR029052">
    <property type="entry name" value="Metallo-depent_PP-like"/>
</dbReference>
<keyword evidence="8" id="KW-0862">Zinc</keyword>
<dbReference type="Gene3D" id="2.60.40.380">
    <property type="entry name" value="Purple acid phosphatase-like, N-terminal"/>
    <property type="match status" value="1"/>
</dbReference>
<evidence type="ECO:0000256" key="1">
    <source>
        <dbReference type="ARBA" id="ARBA00001947"/>
    </source>
</evidence>
<feature type="domain" description="Purple acid phosphatase C-terminal" evidence="12">
    <location>
        <begin position="567"/>
        <end position="615"/>
    </location>
</feature>
<name>A0A6A1VTK6_9ROSI</name>
<evidence type="ECO:0000256" key="5">
    <source>
        <dbReference type="ARBA" id="ARBA00011738"/>
    </source>
</evidence>
<keyword evidence="16" id="KW-1185">Reference proteome</keyword>
<evidence type="ECO:0000256" key="9">
    <source>
        <dbReference type="ARBA" id="ARBA00023180"/>
    </source>
</evidence>
<keyword evidence="9" id="KW-0325">Glycoprotein</keyword>
<dbReference type="CDD" id="cd00839">
    <property type="entry name" value="MPP_PAPs"/>
    <property type="match status" value="1"/>
</dbReference>
<dbReference type="InterPro" id="IPR015914">
    <property type="entry name" value="PAPs_N"/>
</dbReference>
<dbReference type="Pfam" id="PF14008">
    <property type="entry name" value="Metallophos_C"/>
    <property type="match status" value="1"/>
</dbReference>
<feature type="chain" id="PRO_5025709747" description="Purple acid phosphatase" evidence="10">
    <location>
        <begin position="30"/>
        <end position="677"/>
    </location>
</feature>
<keyword evidence="10" id="KW-0378">Hydrolase</keyword>
<comment type="cofactor">
    <cofactor evidence="2">
        <name>Fe cation</name>
        <dbReference type="ChEBI" id="CHEBI:24875"/>
    </cofactor>
</comment>
<accession>A0A6A1VTK6</accession>
<comment type="similarity">
    <text evidence="4 10">Belongs to the metallophosphoesterase superfamily. Purple acid phosphatase family.</text>
</comment>
<dbReference type="PANTHER" id="PTHR45778:SF3">
    <property type="entry name" value="PURPLE ACID PHOSPHATASE"/>
    <property type="match status" value="1"/>
</dbReference>
<evidence type="ECO:0000259" key="13">
    <source>
        <dbReference type="Pfam" id="PF16656"/>
    </source>
</evidence>
<organism evidence="15 16">
    <name type="scientific">Morella rubra</name>
    <name type="common">Chinese bayberry</name>
    <dbReference type="NCBI Taxonomy" id="262757"/>
    <lineage>
        <taxon>Eukaryota</taxon>
        <taxon>Viridiplantae</taxon>
        <taxon>Streptophyta</taxon>
        <taxon>Embryophyta</taxon>
        <taxon>Tracheophyta</taxon>
        <taxon>Spermatophyta</taxon>
        <taxon>Magnoliopsida</taxon>
        <taxon>eudicotyledons</taxon>
        <taxon>Gunneridae</taxon>
        <taxon>Pentapetalae</taxon>
        <taxon>rosids</taxon>
        <taxon>fabids</taxon>
        <taxon>Fagales</taxon>
        <taxon>Myricaceae</taxon>
        <taxon>Morella</taxon>
    </lineage>
</organism>
<dbReference type="PANTHER" id="PTHR45778">
    <property type="entry name" value="PURPLE ACID PHOSPHATASE-RELATED"/>
    <property type="match status" value="1"/>
</dbReference>
<evidence type="ECO:0000259" key="14">
    <source>
        <dbReference type="Pfam" id="PF17808"/>
    </source>
</evidence>
<evidence type="ECO:0000256" key="6">
    <source>
        <dbReference type="ARBA" id="ARBA00022525"/>
    </source>
</evidence>
<dbReference type="InterPro" id="IPR004843">
    <property type="entry name" value="Calcineurin-like_PHP"/>
</dbReference>
<dbReference type="OrthoDB" id="45007at2759"/>
<comment type="cofactor">
    <cofactor evidence="1">
        <name>Zn(2+)</name>
        <dbReference type="ChEBI" id="CHEBI:29105"/>
    </cofactor>
</comment>
<evidence type="ECO:0000256" key="4">
    <source>
        <dbReference type="ARBA" id="ARBA00008723"/>
    </source>
</evidence>
<protein>
    <recommendedName>
        <fullName evidence="10">Purple acid phosphatase</fullName>
        <ecNumber evidence="10">3.1.3.2</ecNumber>
    </recommendedName>
</protein>
<dbReference type="SUPFAM" id="SSF56300">
    <property type="entry name" value="Metallo-dependent phosphatases"/>
    <property type="match status" value="1"/>
</dbReference>
<dbReference type="InterPro" id="IPR025733">
    <property type="entry name" value="PAPs_C"/>
</dbReference>
<comment type="caution">
    <text evidence="15">The sequence shown here is derived from an EMBL/GenBank/DDBJ whole genome shotgun (WGS) entry which is preliminary data.</text>
</comment>
<evidence type="ECO:0000256" key="2">
    <source>
        <dbReference type="ARBA" id="ARBA00001962"/>
    </source>
</evidence>
<dbReference type="Pfam" id="PF17808">
    <property type="entry name" value="fn3_PAP"/>
    <property type="match status" value="1"/>
</dbReference>
<evidence type="ECO:0000256" key="10">
    <source>
        <dbReference type="RuleBase" id="RU361203"/>
    </source>
</evidence>
<dbReference type="SUPFAM" id="SSF49363">
    <property type="entry name" value="Purple acid phosphatase, N-terminal domain"/>
    <property type="match status" value="1"/>
</dbReference>
<feature type="domain" description="Purple acid phosphatase N-terminal" evidence="13">
    <location>
        <begin position="213"/>
        <end position="314"/>
    </location>
</feature>
<dbReference type="InterPro" id="IPR040974">
    <property type="entry name" value="Fn3_PAP"/>
</dbReference>
<evidence type="ECO:0000313" key="16">
    <source>
        <dbReference type="Proteomes" id="UP000516437"/>
    </source>
</evidence>
<feature type="domain" description="Purple acid phosphatase Fn3-like" evidence="14">
    <location>
        <begin position="78"/>
        <end position="207"/>
    </location>
</feature>
<gene>
    <name evidence="15" type="ORF">CJ030_MR4G020527</name>
</gene>
<dbReference type="GO" id="GO:0046872">
    <property type="term" value="F:metal ion binding"/>
    <property type="evidence" value="ECO:0007669"/>
    <property type="project" value="InterPro"/>
</dbReference>
<dbReference type="InterPro" id="IPR041792">
    <property type="entry name" value="MPP_PAP"/>
</dbReference>
<reference evidence="15 16" key="1">
    <citation type="journal article" date="2019" name="Plant Biotechnol. J.">
        <title>The red bayberry genome and genetic basis of sex determination.</title>
        <authorList>
            <person name="Jia H.M."/>
            <person name="Jia H.J."/>
            <person name="Cai Q.L."/>
            <person name="Wang Y."/>
            <person name="Zhao H.B."/>
            <person name="Yang W.F."/>
            <person name="Wang G.Y."/>
            <person name="Li Y.H."/>
            <person name="Zhan D.L."/>
            <person name="Shen Y.T."/>
            <person name="Niu Q.F."/>
            <person name="Chang L."/>
            <person name="Qiu J."/>
            <person name="Zhao L."/>
            <person name="Xie H.B."/>
            <person name="Fu W.Y."/>
            <person name="Jin J."/>
            <person name="Li X.W."/>
            <person name="Jiao Y."/>
            <person name="Zhou C.C."/>
            <person name="Tu T."/>
            <person name="Chai C.Y."/>
            <person name="Gao J.L."/>
            <person name="Fan L.J."/>
            <person name="van de Weg E."/>
            <person name="Wang J.Y."/>
            <person name="Gao Z.S."/>
        </authorList>
    </citation>
    <scope>NUCLEOTIDE SEQUENCE [LARGE SCALE GENOMIC DNA]</scope>
    <source>
        <tissue evidence="15">Leaves</tissue>
    </source>
</reference>
<dbReference type="AlphaFoldDB" id="A0A6A1VTK6"/>
<comment type="subcellular location">
    <subcellularLocation>
        <location evidence="3">Secreted</location>
    </subcellularLocation>
</comment>
<keyword evidence="6" id="KW-0964">Secreted</keyword>
<comment type="subunit">
    <text evidence="5">Homodimer.</text>
</comment>
<feature type="domain" description="Calcineurin-like phosphoesterase" evidence="11">
    <location>
        <begin position="326"/>
        <end position="535"/>
    </location>
</feature>
<evidence type="ECO:0000256" key="3">
    <source>
        <dbReference type="ARBA" id="ARBA00004613"/>
    </source>
</evidence>
<evidence type="ECO:0000256" key="7">
    <source>
        <dbReference type="ARBA" id="ARBA00022729"/>
    </source>
</evidence>
<sequence length="677" mass="74466">MGPPSVSLVLKLFLFSFFVLLGYSSTCFAQSLHPIAATSFLEHYNHTTISGFRVVNRRKLLTCPDPNPYLEISASPNSMSNSQYLTVTVTGVLQPDSSDWVAMISPSTANVTDCPLSEAYYLQTGDTSDLPLLCQYPVKAQYLSNDPNYLSCANTQCQDDACLIVTCIGTLTFHTVNIRTDVEFVFFTGGFDTPCILCRSSPLTFANPNMPLYGHLSSVDSSGTSMRLTWVSGDQTPQQVQYANGMSQTSVVTTFTQADMCTTSDVPSPAVDFGWHDPGFIHTAVMTGLQPSSTFSYIYGSDSMGWSNQIQFQTPPAGGSDAVYFIAYGDMGKAPLDASAEHYIQPGSISVINAVADEVNSGNVNSIFHIGDISYATGFLAEWEFFLDLINPVASKVPYMTAIGNHERDYISSGSVYVTPDSGGECGVAYETYFQMPTPAMDSPWYSIEQGSVHFTVISTEHDWSVGSGQYNWMAADMASVDRSVTPWLIFMEHRPMYTSTNADTSVDSSFVAAVEPLLLQYQVDLVLSGHVHNYERTCAVYQGQCLAMPTKDANGVDTYDNSNYNAPIQVVIGMAGFTLDNFTTDSNSWSLVRISEFGYVRVNATTNDLFLEYPENFHGMGDLWTLARQMLRIAFTSPNSYSLPTDRGRGREDVVADPPQLRTFLKIFFAQHFFAK</sequence>
<proteinExistence type="inferred from homology"/>
<dbReference type="EC" id="3.1.3.2" evidence="10"/>
<dbReference type="Proteomes" id="UP000516437">
    <property type="component" value="Chromosome 4"/>
</dbReference>
<comment type="catalytic activity">
    <reaction evidence="10">
        <text>a phosphate monoester + H2O = an alcohol + phosphate</text>
        <dbReference type="Rhea" id="RHEA:15017"/>
        <dbReference type="ChEBI" id="CHEBI:15377"/>
        <dbReference type="ChEBI" id="CHEBI:30879"/>
        <dbReference type="ChEBI" id="CHEBI:43474"/>
        <dbReference type="ChEBI" id="CHEBI:67140"/>
        <dbReference type="EC" id="3.1.3.2"/>
    </reaction>
</comment>
<evidence type="ECO:0000313" key="15">
    <source>
        <dbReference type="EMBL" id="KAB1216264.1"/>
    </source>
</evidence>
<keyword evidence="7 10" id="KW-0732">Signal</keyword>
<dbReference type="GO" id="GO:0005576">
    <property type="term" value="C:extracellular region"/>
    <property type="evidence" value="ECO:0007669"/>
    <property type="project" value="UniProtKB-SubCell"/>
</dbReference>
<dbReference type="GO" id="GO:0003993">
    <property type="term" value="F:acid phosphatase activity"/>
    <property type="evidence" value="ECO:0007669"/>
    <property type="project" value="UniProtKB-EC"/>
</dbReference>
<dbReference type="Pfam" id="PF00149">
    <property type="entry name" value="Metallophos"/>
    <property type="match status" value="1"/>
</dbReference>
<evidence type="ECO:0000256" key="8">
    <source>
        <dbReference type="ARBA" id="ARBA00022833"/>
    </source>
</evidence>
<dbReference type="Gene3D" id="3.60.21.10">
    <property type="match status" value="1"/>
</dbReference>